<evidence type="ECO:0000256" key="18">
    <source>
        <dbReference type="SAM" id="MobiDB-lite"/>
    </source>
</evidence>
<keyword evidence="15 17" id="KW-0407">Ion channel</keyword>
<evidence type="ECO:0000256" key="17">
    <source>
        <dbReference type="RuleBase" id="RU000687"/>
    </source>
</evidence>
<evidence type="ECO:0000256" key="13">
    <source>
        <dbReference type="ARBA" id="ARBA00023257"/>
    </source>
</evidence>
<feature type="transmembrane region" description="Helical" evidence="17">
    <location>
        <begin position="314"/>
        <end position="337"/>
    </location>
</feature>
<feature type="transmembrane region" description="Helical" evidence="17">
    <location>
        <begin position="1072"/>
        <end position="1092"/>
    </location>
</feature>
<evidence type="ECO:0000256" key="4">
    <source>
        <dbReference type="ARBA" id="ARBA00022692"/>
    </source>
</evidence>
<evidence type="ECO:0000256" key="10">
    <source>
        <dbReference type="ARBA" id="ARBA00023157"/>
    </source>
</evidence>
<feature type="transmembrane region" description="Helical" evidence="17">
    <location>
        <begin position="873"/>
        <end position="896"/>
    </location>
</feature>
<dbReference type="Gene3D" id="2.70.170.10">
    <property type="entry name" value="Neurotransmitter-gated ion-channel ligand-binding domain"/>
    <property type="match status" value="2"/>
</dbReference>
<feature type="compositionally biased region" description="Low complexity" evidence="18">
    <location>
        <begin position="464"/>
        <end position="481"/>
    </location>
</feature>
<feature type="region of interest" description="Disordered" evidence="18">
    <location>
        <begin position="421"/>
        <end position="489"/>
    </location>
</feature>
<feature type="signal peptide" evidence="17">
    <location>
        <begin position="1"/>
        <end position="21"/>
    </location>
</feature>
<feature type="transmembrane region" description="Helical" evidence="17">
    <location>
        <begin position="839"/>
        <end position="861"/>
    </location>
</feature>
<dbReference type="Gene3D" id="1.20.58.390">
    <property type="entry name" value="Neurotransmitter-gated ion-channel transmembrane domain"/>
    <property type="match status" value="4"/>
</dbReference>
<keyword evidence="14" id="KW-1071">Ligand-gated ion channel</keyword>
<gene>
    <name evidence="21" type="ORF">niasHT_030767</name>
</gene>
<dbReference type="NCBIfam" id="TIGR00860">
    <property type="entry name" value="LIC"/>
    <property type="match status" value="1"/>
</dbReference>
<keyword evidence="11" id="KW-0675">Receptor</keyword>
<name>A0ABD2HQS4_9BILA</name>
<feature type="domain" description="Neurotransmitter-gated ion-channel ligand-binding" evidence="19">
    <location>
        <begin position="48"/>
        <end position="248"/>
    </location>
</feature>
<dbReference type="InterPro" id="IPR018000">
    <property type="entry name" value="Neurotransmitter_ion_chnl_CS"/>
</dbReference>
<evidence type="ECO:0000259" key="19">
    <source>
        <dbReference type="Pfam" id="PF02931"/>
    </source>
</evidence>
<dbReference type="PROSITE" id="PS00236">
    <property type="entry name" value="NEUROTR_ION_CHANNEL"/>
    <property type="match status" value="2"/>
</dbReference>
<comment type="subcellular location">
    <subcellularLocation>
        <location evidence="16">Postsynaptic cell membrane</location>
        <topology evidence="16">Multi-pass membrane protein</topology>
    </subcellularLocation>
</comment>
<dbReference type="InterPro" id="IPR006029">
    <property type="entry name" value="Neurotrans-gated_channel_TM"/>
</dbReference>
<feature type="domain" description="Neurotransmitter-gated ion-channel transmembrane" evidence="20">
    <location>
        <begin position="255"/>
        <end position="579"/>
    </location>
</feature>
<keyword evidence="22" id="KW-1185">Reference proteome</keyword>
<keyword evidence="7" id="KW-0770">Synapse</keyword>
<keyword evidence="12" id="KW-0325">Glycoprotein</keyword>
<dbReference type="FunFam" id="2.70.170.10:FF:000016">
    <property type="entry name" value="Nicotinic acetylcholine receptor subunit"/>
    <property type="match status" value="1"/>
</dbReference>
<evidence type="ECO:0000256" key="16">
    <source>
        <dbReference type="ARBA" id="ARBA00034104"/>
    </source>
</evidence>
<dbReference type="SUPFAM" id="SSF90112">
    <property type="entry name" value="Neurotransmitter-gated ion-channel transmembrane pore"/>
    <property type="match status" value="2"/>
</dbReference>
<dbReference type="PRINTS" id="PR00252">
    <property type="entry name" value="NRIONCHANNEL"/>
</dbReference>
<evidence type="ECO:0000256" key="7">
    <source>
        <dbReference type="ARBA" id="ARBA00023018"/>
    </source>
</evidence>
<evidence type="ECO:0000256" key="11">
    <source>
        <dbReference type="ARBA" id="ARBA00023170"/>
    </source>
</evidence>
<dbReference type="InterPro" id="IPR036734">
    <property type="entry name" value="Neur_chan_lig-bd_sf"/>
</dbReference>
<dbReference type="CDD" id="cd19032">
    <property type="entry name" value="LGIC_ECD_nAChR_proto_beta-like"/>
    <property type="match status" value="2"/>
</dbReference>
<evidence type="ECO:0000256" key="12">
    <source>
        <dbReference type="ARBA" id="ARBA00023180"/>
    </source>
</evidence>
<keyword evidence="2 17" id="KW-0813">Transport</keyword>
<keyword evidence="13" id="KW-0628">Postsynaptic cell membrane</keyword>
<sequence length="1118" mass="127871">MPLFGLLPPFLALILVSGSEGDRTNNGHSSISTTTIRPQLLATNEDEERLGIDMFRGYNPLIRPSPCRNSSVVHVDFGMAMILLISVDEKNQIMQSNVWLTLRWNDCRLTWNPSEYGGLESVHVPVDRVWVPDIVLFNNADGNYEVSYQSNVVVDHLGNVSWVPPAIYKSSCRIDVEYFPFDEQTCLLLFGSWTYSSDEVQLRWYNGKRFVELEDYSPSGIWDLMDVPGRMNADRSRIAFYIVIRRKTLFYTVILIIPTVLMAFLSMLAFYLPAECSEKITLAISILLALVVFLLLVSKILPPTSDTIPLMAKYLLMTFILNIVTIVSTVAVINVYFRSAITHTMPRCVRQLFLHFLPTLLAMKRPRQCEMFRGTSVEEYQATANGETNEHEGMDTNLAMGPSALAATMLPFLGHVGTVAQQKRKSWREKSRRMRQRIRTADGRDEAEEEETDGVRTADDDDASPASSSLRSLSRNTSPLPQLMRRSRTGANLTTKAAAEGARNGNRQICAKLTGLMDDQKMGKKLRLTIESIAFIAEHIKAEMSDKKVRDDWRFISMVIDRMLLLLFFGITLGGTIGILFSVPHVFEFVDQQEILRRLTFPSEVEERLIADLFRGYNHLIRPVPNVSSTPLEIRFSLALTLLINVDEKNQIMQTNVWPTMRWIDYQMQWNPLEYGNIRTIRVPPDKVWLPDIVLFNNADGNYEVSFYSNVVVEHNGEMLWVPPAIYKSSCIIDVEFFPFDEQICAMIFGSWTFNKDEVIISYLNNKRQAELNDYSESGIWDIMEVPGQLIHQKSKIAYQIKIRRKTLFYTVILIIPTVLMAFLSMLVFYLPAEADEKITLAISILLALVVFLLLVSKILPPTSDTIPLIAKYLLMTFVMNIITILVTVIIINIYFRGPTTHTMPEWVRTVFLRYLPIFLMMNRPRNDSSESDEPPLLAISRKRSRLLKSKKRQSVGRDSFGSFMANGDDGNELGAKNQRRQVKFMPGQFIEMSHSRREIRHHPRCAEYAAANEAVQRRAEQLRRRRMSQPVLTPARFPTHRDLGSDLSEIDNLDKKIREEWKFVAMVIDRLLLYIFFGVTAGGTMGILFSAPNVFEYVNQTAVIEELKRTAEAEMNL</sequence>
<dbReference type="GO" id="GO:0046662">
    <property type="term" value="P:regulation of egg-laying behavior"/>
    <property type="evidence" value="ECO:0007669"/>
    <property type="project" value="UniProtKB-ARBA"/>
</dbReference>
<keyword evidence="4 17" id="KW-0812">Transmembrane</keyword>
<dbReference type="GO" id="GO:0034220">
    <property type="term" value="P:monoatomic ion transmembrane transport"/>
    <property type="evidence" value="ECO:0007669"/>
    <property type="project" value="UniProtKB-KW"/>
</dbReference>
<evidence type="ECO:0000313" key="22">
    <source>
        <dbReference type="Proteomes" id="UP001620626"/>
    </source>
</evidence>
<organism evidence="21 22">
    <name type="scientific">Heterodera trifolii</name>
    <dbReference type="NCBI Taxonomy" id="157864"/>
    <lineage>
        <taxon>Eukaryota</taxon>
        <taxon>Metazoa</taxon>
        <taxon>Ecdysozoa</taxon>
        <taxon>Nematoda</taxon>
        <taxon>Chromadorea</taxon>
        <taxon>Rhabditida</taxon>
        <taxon>Tylenchina</taxon>
        <taxon>Tylenchomorpha</taxon>
        <taxon>Tylenchoidea</taxon>
        <taxon>Heteroderidae</taxon>
        <taxon>Heteroderinae</taxon>
        <taxon>Heterodera</taxon>
    </lineage>
</organism>
<keyword evidence="3" id="KW-1003">Cell membrane</keyword>
<dbReference type="EMBL" id="JBICBT010001408">
    <property type="protein sequence ID" value="KAL3068476.1"/>
    <property type="molecule type" value="Genomic_DNA"/>
</dbReference>
<keyword evidence="9 17" id="KW-0472">Membrane</keyword>
<keyword evidence="10" id="KW-1015">Disulfide bond</keyword>
<dbReference type="InterPro" id="IPR006201">
    <property type="entry name" value="Neur_channel"/>
</dbReference>
<evidence type="ECO:0000256" key="8">
    <source>
        <dbReference type="ARBA" id="ARBA00023065"/>
    </source>
</evidence>
<dbReference type="Pfam" id="PF02931">
    <property type="entry name" value="Neur_chan_LBD"/>
    <property type="match status" value="2"/>
</dbReference>
<keyword evidence="8 17" id="KW-0406">Ion transport</keyword>
<dbReference type="AlphaFoldDB" id="A0ABD2HQS4"/>
<feature type="transmembrane region" description="Helical" evidence="17">
    <location>
        <begin position="808"/>
        <end position="832"/>
    </location>
</feature>
<dbReference type="Proteomes" id="UP001620626">
    <property type="component" value="Unassembled WGS sequence"/>
</dbReference>
<feature type="chain" id="PRO_5044526205" evidence="17">
    <location>
        <begin position="22"/>
        <end position="1118"/>
    </location>
</feature>
<feature type="domain" description="Neurotransmitter-gated ion-channel ligand-binding" evidence="19">
    <location>
        <begin position="606"/>
        <end position="807"/>
    </location>
</feature>
<dbReference type="PRINTS" id="PR00254">
    <property type="entry name" value="NICOTINICR"/>
</dbReference>
<dbReference type="FunFam" id="1.20.58.390:FF:000038">
    <property type="entry name" value="Acetylcholine receptor subunit beta-like 1"/>
    <property type="match status" value="2"/>
</dbReference>
<feature type="domain" description="Neurotransmitter-gated ion-channel transmembrane" evidence="20">
    <location>
        <begin position="814"/>
        <end position="1088"/>
    </location>
</feature>
<proteinExistence type="inferred from homology"/>
<feature type="transmembrane region" description="Helical" evidence="17">
    <location>
        <begin position="249"/>
        <end position="273"/>
    </location>
</feature>
<evidence type="ECO:0000256" key="1">
    <source>
        <dbReference type="ARBA" id="ARBA00009237"/>
    </source>
</evidence>
<comment type="similarity">
    <text evidence="1">Belongs to the ligand-gated ion channel (TC 1.A.9) family. Acetylcholine receptor (TC 1.A.9.1) subfamily.</text>
</comment>
<feature type="transmembrane region" description="Helical" evidence="17">
    <location>
        <begin position="564"/>
        <end position="587"/>
    </location>
</feature>
<dbReference type="PANTHER" id="PTHR18945">
    <property type="entry name" value="NEUROTRANSMITTER GATED ION CHANNEL"/>
    <property type="match status" value="1"/>
</dbReference>
<dbReference type="InterPro" id="IPR006202">
    <property type="entry name" value="Neur_chan_lig-bd"/>
</dbReference>
<dbReference type="InterPro" id="IPR036719">
    <property type="entry name" value="Neuro-gated_channel_TM_sf"/>
</dbReference>
<evidence type="ECO:0000256" key="9">
    <source>
        <dbReference type="ARBA" id="ARBA00023136"/>
    </source>
</evidence>
<evidence type="ECO:0000256" key="15">
    <source>
        <dbReference type="ARBA" id="ARBA00023303"/>
    </source>
</evidence>
<dbReference type="GO" id="GO:0045211">
    <property type="term" value="C:postsynaptic membrane"/>
    <property type="evidence" value="ECO:0007669"/>
    <property type="project" value="UniProtKB-SubCell"/>
</dbReference>
<evidence type="ECO:0000313" key="21">
    <source>
        <dbReference type="EMBL" id="KAL3068476.1"/>
    </source>
</evidence>
<comment type="caution">
    <text evidence="17">Lacks conserved residue(s) required for the propagation of feature annotation.</text>
</comment>
<evidence type="ECO:0000256" key="3">
    <source>
        <dbReference type="ARBA" id="ARBA00022475"/>
    </source>
</evidence>
<reference evidence="21 22" key="1">
    <citation type="submission" date="2024-10" db="EMBL/GenBank/DDBJ databases">
        <authorList>
            <person name="Kim D."/>
        </authorList>
    </citation>
    <scope>NUCLEOTIDE SEQUENCE [LARGE SCALE GENOMIC DNA]</scope>
    <source>
        <strain evidence="21">BH-2024</strain>
    </source>
</reference>
<dbReference type="CDD" id="cd19064">
    <property type="entry name" value="LGIC_TM_nAChR"/>
    <property type="match status" value="2"/>
</dbReference>
<keyword evidence="5 17" id="KW-0732">Signal</keyword>
<evidence type="ECO:0000256" key="2">
    <source>
        <dbReference type="ARBA" id="ARBA00022448"/>
    </source>
</evidence>
<dbReference type="Pfam" id="PF02932">
    <property type="entry name" value="Neur_chan_memb"/>
    <property type="match status" value="2"/>
</dbReference>
<feature type="compositionally biased region" description="Basic residues" evidence="18">
    <location>
        <begin position="422"/>
        <end position="438"/>
    </location>
</feature>
<dbReference type="FunFam" id="2.70.170.10:FF:000023">
    <property type="entry name" value="Acetylcholine receptor subunit beta-like 1"/>
    <property type="match status" value="1"/>
</dbReference>
<dbReference type="InterPro" id="IPR038050">
    <property type="entry name" value="Neuro_actylchol_rec"/>
</dbReference>
<dbReference type="GO" id="GO:0043025">
    <property type="term" value="C:neuronal cell body"/>
    <property type="evidence" value="ECO:0007669"/>
    <property type="project" value="UniProtKB-ARBA"/>
</dbReference>
<protein>
    <submittedName>
        <fullName evidence="21">Uncharacterized protein</fullName>
    </submittedName>
</protein>
<comment type="caution">
    <text evidence="21">The sequence shown here is derived from an EMBL/GenBank/DDBJ whole genome shotgun (WGS) entry which is preliminary data.</text>
</comment>
<accession>A0ABD2HQS4</accession>
<evidence type="ECO:0000256" key="14">
    <source>
        <dbReference type="ARBA" id="ARBA00023286"/>
    </source>
</evidence>
<evidence type="ECO:0000259" key="20">
    <source>
        <dbReference type="Pfam" id="PF02932"/>
    </source>
</evidence>
<evidence type="ECO:0000256" key="6">
    <source>
        <dbReference type="ARBA" id="ARBA00022989"/>
    </source>
</evidence>
<dbReference type="SUPFAM" id="SSF63712">
    <property type="entry name" value="Nicotinic receptor ligand binding domain-like"/>
    <property type="match status" value="2"/>
</dbReference>
<evidence type="ECO:0000256" key="5">
    <source>
        <dbReference type="ARBA" id="ARBA00022729"/>
    </source>
</evidence>
<dbReference type="InterPro" id="IPR002394">
    <property type="entry name" value="Nicotinic_acetylcholine_rcpt"/>
</dbReference>
<feature type="transmembrane region" description="Helical" evidence="17">
    <location>
        <begin position="280"/>
        <end position="302"/>
    </location>
</feature>
<keyword evidence="6 17" id="KW-1133">Transmembrane helix</keyword>
<dbReference type="GO" id="GO:0007268">
    <property type="term" value="P:chemical synaptic transmission"/>
    <property type="evidence" value="ECO:0007669"/>
    <property type="project" value="UniProtKB-ARBA"/>
</dbReference>